<gene>
    <name evidence="5" type="ORF">GHI93_11180</name>
</gene>
<dbReference type="Proteomes" id="UP000439550">
    <property type="component" value="Unassembled WGS sequence"/>
</dbReference>
<dbReference type="InterPro" id="IPR003439">
    <property type="entry name" value="ABC_transporter-like_ATP-bd"/>
</dbReference>
<feature type="domain" description="ABC transporter" evidence="4">
    <location>
        <begin position="5"/>
        <end position="221"/>
    </location>
</feature>
<comment type="caution">
    <text evidence="5">The sequence shown here is derived from an EMBL/GenBank/DDBJ whole genome shotgun (WGS) entry which is preliminary data.</text>
</comment>
<dbReference type="EMBL" id="WITJ01000020">
    <property type="protein sequence ID" value="MQW40481.1"/>
    <property type="molecule type" value="Genomic_DNA"/>
</dbReference>
<organism evidence="5 6">
    <name type="scientific">Lactococcus hircilactis</name>
    <dbReference type="NCBI Taxonomy" id="1494462"/>
    <lineage>
        <taxon>Bacteria</taxon>
        <taxon>Bacillati</taxon>
        <taxon>Bacillota</taxon>
        <taxon>Bacilli</taxon>
        <taxon>Lactobacillales</taxon>
        <taxon>Streptococcaceae</taxon>
        <taxon>Lactococcus</taxon>
    </lineage>
</organism>
<evidence type="ECO:0000256" key="1">
    <source>
        <dbReference type="ARBA" id="ARBA00022448"/>
    </source>
</evidence>
<sequence length="290" mass="31987">MKKLIEIKNVTKSYGTKKVLAGLDLTVRQGEIIALLGENGAGKTTLINIINGLSRATSGEVVLFLPQSKIGVMLQSNLTLNRVKVSEVLKLARSYYDKPLAYSELLRLSALTEKENALMTELSGGQKRRLSFALALAGDPDLIFLDEPTTGMDAERRKEFWLEIARLQALGKTFFVTSHYLEELENIASRLVLLASHVVKFDGTLADLRAQNAATEISFNYDGKLPTTLQSVVSTDRTGNFYFLTTNDTNRLTASLVPLFDKGLTNLCIQQNSLDHLFGTLVSADKGRKL</sequence>
<proteinExistence type="predicted"/>
<evidence type="ECO:0000256" key="2">
    <source>
        <dbReference type="ARBA" id="ARBA00022741"/>
    </source>
</evidence>
<dbReference type="InterPro" id="IPR050763">
    <property type="entry name" value="ABC_transporter_ATP-binding"/>
</dbReference>
<dbReference type="Pfam" id="PF00005">
    <property type="entry name" value="ABC_tran"/>
    <property type="match status" value="1"/>
</dbReference>
<dbReference type="CDD" id="cd03230">
    <property type="entry name" value="ABC_DR_subfamily_A"/>
    <property type="match status" value="1"/>
</dbReference>
<dbReference type="InterPro" id="IPR017871">
    <property type="entry name" value="ABC_transporter-like_CS"/>
</dbReference>
<dbReference type="PROSITE" id="PS50893">
    <property type="entry name" value="ABC_TRANSPORTER_2"/>
    <property type="match status" value="1"/>
</dbReference>
<evidence type="ECO:0000313" key="6">
    <source>
        <dbReference type="Proteomes" id="UP000439550"/>
    </source>
</evidence>
<name>A0A7X1Z9S5_9LACT</name>
<accession>A0A7X1Z9S5</accession>
<evidence type="ECO:0000259" key="4">
    <source>
        <dbReference type="PROSITE" id="PS50893"/>
    </source>
</evidence>
<keyword evidence="6" id="KW-1185">Reference proteome</keyword>
<dbReference type="PANTHER" id="PTHR42711">
    <property type="entry name" value="ABC TRANSPORTER ATP-BINDING PROTEIN"/>
    <property type="match status" value="1"/>
</dbReference>
<keyword evidence="1" id="KW-0813">Transport</keyword>
<protein>
    <submittedName>
        <fullName evidence="5">ATP-binding cassette domain-containing protein</fullName>
    </submittedName>
</protein>
<dbReference type="OrthoDB" id="9804819at2"/>
<evidence type="ECO:0000313" key="5">
    <source>
        <dbReference type="EMBL" id="MQW40481.1"/>
    </source>
</evidence>
<dbReference type="GO" id="GO:0005524">
    <property type="term" value="F:ATP binding"/>
    <property type="evidence" value="ECO:0007669"/>
    <property type="project" value="UniProtKB-KW"/>
</dbReference>
<dbReference type="PROSITE" id="PS00211">
    <property type="entry name" value="ABC_TRANSPORTER_1"/>
    <property type="match status" value="1"/>
</dbReference>
<reference evidence="5 6" key="1">
    <citation type="submission" date="2019-10" db="EMBL/GenBank/DDBJ databases">
        <authorList>
            <person name="Dong K."/>
        </authorList>
    </citation>
    <scope>NUCLEOTIDE SEQUENCE [LARGE SCALE GENOMIC DNA]</scope>
    <source>
        <strain evidence="5 6">DSM 28960</strain>
    </source>
</reference>
<dbReference type="Gene3D" id="3.40.50.300">
    <property type="entry name" value="P-loop containing nucleotide triphosphate hydrolases"/>
    <property type="match status" value="1"/>
</dbReference>
<dbReference type="PANTHER" id="PTHR42711:SF17">
    <property type="entry name" value="ABC TRANSPORTER ATP-BINDING PROTEIN"/>
    <property type="match status" value="1"/>
</dbReference>
<keyword evidence="3 5" id="KW-0067">ATP-binding</keyword>
<dbReference type="GO" id="GO:0016887">
    <property type="term" value="F:ATP hydrolysis activity"/>
    <property type="evidence" value="ECO:0007669"/>
    <property type="project" value="InterPro"/>
</dbReference>
<dbReference type="SMART" id="SM00382">
    <property type="entry name" value="AAA"/>
    <property type="match status" value="1"/>
</dbReference>
<dbReference type="InterPro" id="IPR003593">
    <property type="entry name" value="AAA+_ATPase"/>
</dbReference>
<keyword evidence="2" id="KW-0547">Nucleotide-binding</keyword>
<dbReference type="InterPro" id="IPR027417">
    <property type="entry name" value="P-loop_NTPase"/>
</dbReference>
<evidence type="ECO:0000256" key="3">
    <source>
        <dbReference type="ARBA" id="ARBA00022840"/>
    </source>
</evidence>
<dbReference type="SUPFAM" id="SSF52540">
    <property type="entry name" value="P-loop containing nucleoside triphosphate hydrolases"/>
    <property type="match status" value="1"/>
</dbReference>
<dbReference type="AlphaFoldDB" id="A0A7X1Z9S5"/>
<dbReference type="RefSeq" id="WP_153497111.1">
    <property type="nucleotide sequence ID" value="NZ_CBCRWP010000023.1"/>
</dbReference>